<accession>A0A6B0T4Z3</accession>
<dbReference type="PIRSF" id="PIRSF038959">
    <property type="entry name" value="SdpI"/>
    <property type="match status" value="1"/>
</dbReference>
<keyword evidence="1" id="KW-0472">Membrane</keyword>
<dbReference type="AlphaFoldDB" id="A0A6B0T4Z3"/>
<feature type="transmembrane region" description="Helical" evidence="1">
    <location>
        <begin position="50"/>
        <end position="70"/>
    </location>
</feature>
<dbReference type="InterPro" id="IPR026272">
    <property type="entry name" value="SdpI"/>
</dbReference>
<comment type="caution">
    <text evidence="3">The sequence shown here is derived from an EMBL/GenBank/DDBJ whole genome shotgun (WGS) entry which is preliminary data.</text>
</comment>
<feature type="transmembrane region" description="Helical" evidence="1">
    <location>
        <begin position="186"/>
        <end position="208"/>
    </location>
</feature>
<evidence type="ECO:0000259" key="2">
    <source>
        <dbReference type="Pfam" id="PF07853"/>
    </source>
</evidence>
<dbReference type="OrthoDB" id="102247at2157"/>
<keyword evidence="1" id="KW-1133">Transmembrane helix</keyword>
<dbReference type="Proteomes" id="UP000466535">
    <property type="component" value="Unassembled WGS sequence"/>
</dbReference>
<dbReference type="EMBL" id="WUUT01000001">
    <property type="protein sequence ID" value="MXR50603.1"/>
    <property type="molecule type" value="Genomic_DNA"/>
</dbReference>
<dbReference type="InterPro" id="IPR025962">
    <property type="entry name" value="SdpI/YhfL"/>
</dbReference>
<proteinExistence type="predicted"/>
<evidence type="ECO:0000313" key="4">
    <source>
        <dbReference type="Proteomes" id="UP000466535"/>
    </source>
</evidence>
<name>A0A6B0T4Z3_9EURY</name>
<feature type="transmembrane region" description="Helical" evidence="1">
    <location>
        <begin position="117"/>
        <end position="136"/>
    </location>
</feature>
<dbReference type="GO" id="GO:0009636">
    <property type="term" value="P:response to toxic substance"/>
    <property type="evidence" value="ECO:0007669"/>
    <property type="project" value="TreeGrafter"/>
</dbReference>
<dbReference type="PANTHER" id="PTHR37810">
    <property type="entry name" value="IMMUNITY PROTEIN SDPI"/>
    <property type="match status" value="1"/>
</dbReference>
<reference evidence="3 4" key="1">
    <citation type="submission" date="2019-12" db="EMBL/GenBank/DDBJ databases">
        <title>Isolation and characterization of three novel carbon monoxide-oxidizing members of Halobacteria from salione crusts and soils.</title>
        <authorList>
            <person name="Myers M.R."/>
            <person name="King G.M."/>
        </authorList>
    </citation>
    <scope>NUCLEOTIDE SEQUENCE [LARGE SCALE GENOMIC DNA]</scope>
    <source>
        <strain evidence="3 4">WSH3</strain>
    </source>
</reference>
<protein>
    <submittedName>
        <fullName evidence="3">DUF1648 domain-containing protein</fullName>
    </submittedName>
</protein>
<dbReference type="RefSeq" id="WP_159762716.1">
    <property type="nucleotide sequence ID" value="NZ_WUUT01000001.1"/>
</dbReference>
<dbReference type="Pfam" id="PF07853">
    <property type="entry name" value="DUF1648"/>
    <property type="match status" value="1"/>
</dbReference>
<organism evidence="3 4">
    <name type="scientific">Halovenus carboxidivorans</name>
    <dbReference type="NCBI Taxonomy" id="2692199"/>
    <lineage>
        <taxon>Archaea</taxon>
        <taxon>Methanobacteriati</taxon>
        <taxon>Methanobacteriota</taxon>
        <taxon>Stenosarchaea group</taxon>
        <taxon>Halobacteria</taxon>
        <taxon>Halobacteriales</taxon>
        <taxon>Haloarculaceae</taxon>
        <taxon>Halovenus</taxon>
    </lineage>
</organism>
<keyword evidence="4" id="KW-1185">Reference proteome</keyword>
<keyword evidence="1" id="KW-0812">Transmembrane</keyword>
<evidence type="ECO:0000256" key="1">
    <source>
        <dbReference type="SAM" id="Phobius"/>
    </source>
</evidence>
<gene>
    <name evidence="3" type="ORF">GRX03_03130</name>
</gene>
<dbReference type="PANTHER" id="PTHR37810:SF5">
    <property type="entry name" value="IMMUNITY PROTEIN SDPI"/>
    <property type="match status" value="1"/>
</dbReference>
<feature type="domain" description="DUF1648" evidence="2">
    <location>
        <begin position="15"/>
        <end position="60"/>
    </location>
</feature>
<sequence length="223" mass="23882">MRLTTRSRFGLAAGFLALGALAGLAAAPELPAEMVTHWDGAGNPNGTMSKPAALAFVPALGSGLLALFAVLPRIDPLGENIESFRRHYDWFVVVLSAYLSALHAGIVAFNLGYEFDFVLLVLAGIAALYYYIGILLGRAERNWFVGIRTPWTLSSDEVWERTHDLGGTLFKLTALATLAGLALGDVAIYVMIGATVLTSATTLVYSYYCYRRLDANGDVAAGT</sequence>
<dbReference type="Pfam" id="PF13630">
    <property type="entry name" value="SdpI"/>
    <property type="match status" value="1"/>
</dbReference>
<feature type="transmembrane region" description="Helical" evidence="1">
    <location>
        <begin position="90"/>
        <end position="111"/>
    </location>
</feature>
<dbReference type="InterPro" id="IPR012867">
    <property type="entry name" value="DUF1648"/>
</dbReference>
<evidence type="ECO:0000313" key="3">
    <source>
        <dbReference type="EMBL" id="MXR50603.1"/>
    </source>
</evidence>